<organism evidence="1 2">
    <name type="scientific">Asanoa ishikariensis</name>
    <dbReference type="NCBI Taxonomy" id="137265"/>
    <lineage>
        <taxon>Bacteria</taxon>
        <taxon>Bacillati</taxon>
        <taxon>Actinomycetota</taxon>
        <taxon>Actinomycetes</taxon>
        <taxon>Micromonosporales</taxon>
        <taxon>Micromonosporaceae</taxon>
        <taxon>Asanoa</taxon>
    </lineage>
</organism>
<name>A0A1H3U9H4_9ACTN</name>
<dbReference type="EMBL" id="FNQB01000004">
    <property type="protein sequence ID" value="SDZ58937.1"/>
    <property type="molecule type" value="Genomic_DNA"/>
</dbReference>
<keyword evidence="2" id="KW-1185">Reference proteome</keyword>
<gene>
    <name evidence="1" type="ORF">SAMN05421684_6795</name>
</gene>
<dbReference type="RefSeq" id="WP_090801148.1">
    <property type="nucleotide sequence ID" value="NZ_BOND01000006.1"/>
</dbReference>
<dbReference type="OrthoDB" id="622550at2"/>
<evidence type="ECO:0008006" key="3">
    <source>
        <dbReference type="Google" id="ProtNLM"/>
    </source>
</evidence>
<reference evidence="2" key="1">
    <citation type="submission" date="2016-10" db="EMBL/GenBank/DDBJ databases">
        <authorList>
            <person name="Varghese N."/>
            <person name="Submissions S."/>
        </authorList>
    </citation>
    <scope>NUCLEOTIDE SEQUENCE [LARGE SCALE GENOMIC DNA]</scope>
    <source>
        <strain evidence="2">DSM 44718</strain>
    </source>
</reference>
<dbReference type="Proteomes" id="UP000199632">
    <property type="component" value="Unassembled WGS sequence"/>
</dbReference>
<evidence type="ECO:0000313" key="1">
    <source>
        <dbReference type="EMBL" id="SDZ58937.1"/>
    </source>
</evidence>
<protein>
    <recommendedName>
        <fullName evidence="3">Neutral/alkaline non-lysosomal ceramidase, N-terminal</fullName>
    </recommendedName>
</protein>
<dbReference type="STRING" id="137265.SAMN05421684_6795"/>
<accession>A0A1H3U9H4</accession>
<proteinExistence type="predicted"/>
<evidence type="ECO:0000313" key="2">
    <source>
        <dbReference type="Proteomes" id="UP000199632"/>
    </source>
</evidence>
<dbReference type="AlphaFoldDB" id="A0A1H3U9H4"/>
<sequence length="408" mass="42103">MRVGHAAVPLEVPVGTPLGGYAGRAGPSTGTLDPLSVAAVSIESGGTRFVWAVADLPYVHEDLAADVAATMPDAVVWLSASHTHAGPETSCLPSSPTTPAPWRDAVTEAAARAMAEAVSSERDALLELRRTRLTGVGGQRSGARPRRTVPVDTLSFSDPSGALIGAVVVLPIHPTVLSADNLCVSADLTGATRRALADVGGWAMVATGAAGDVSTRAHRLAQTPSECARLGGVVASTVARSLRRPARAVVPAHASIVSRQVRVPLEAKPPPGSPELIESLSARFERARGAVARRTAWTALQAAQLAAESPAPAVDPACVASAVRIGPVSLVAVGAEPYLALGERLDHALDHPTILIGYTNGYLGYLPVRAAYRRADYEVLRSPVVAGSAEIVLDQAAALALANRKDRP</sequence>